<comment type="cofactor">
    <cofactor evidence="1 4">
        <name>a divalent metal cation</name>
        <dbReference type="ChEBI" id="CHEBI:60240"/>
    </cofactor>
</comment>
<feature type="site" description="Important for substrate specificity" evidence="4">
    <location>
        <position position="12"/>
    </location>
</feature>
<dbReference type="RefSeq" id="WP_150031210.1">
    <property type="nucleotide sequence ID" value="NZ_VWSH01000001.1"/>
</dbReference>
<dbReference type="InterPro" id="IPR003697">
    <property type="entry name" value="Maf-like"/>
</dbReference>
<comment type="similarity">
    <text evidence="4">Belongs to the Maf family. YhdE subfamily.</text>
</comment>
<evidence type="ECO:0000256" key="1">
    <source>
        <dbReference type="ARBA" id="ARBA00001968"/>
    </source>
</evidence>
<dbReference type="Gene3D" id="3.90.950.10">
    <property type="match status" value="1"/>
</dbReference>
<gene>
    <name evidence="5" type="primary">maf</name>
    <name evidence="5" type="ORF">F0919_02895</name>
</gene>
<keyword evidence="3 4" id="KW-0546">Nucleotide metabolism</keyword>
<protein>
    <recommendedName>
        <fullName evidence="4">dTTP/UTP pyrophosphatase</fullName>
        <shortName evidence="4">dTTPase/UTPase</shortName>
        <ecNumber evidence="4">3.6.1.9</ecNumber>
    </recommendedName>
    <alternativeName>
        <fullName evidence="4">Nucleoside triphosphate pyrophosphatase</fullName>
    </alternativeName>
    <alternativeName>
        <fullName evidence="4">Nucleotide pyrophosphatase</fullName>
        <shortName evidence="4">Nucleotide PPase</shortName>
    </alternativeName>
</protein>
<feature type="site" description="Important for substrate specificity" evidence="4">
    <location>
        <position position="157"/>
    </location>
</feature>
<proteinExistence type="inferred from homology"/>
<dbReference type="InterPro" id="IPR029001">
    <property type="entry name" value="ITPase-like_fam"/>
</dbReference>
<dbReference type="PIRSF" id="PIRSF006305">
    <property type="entry name" value="Maf"/>
    <property type="match status" value="1"/>
</dbReference>
<reference evidence="5 6" key="1">
    <citation type="submission" date="2019-09" db="EMBL/GenBank/DDBJ databases">
        <title>Genome sequence and assembly of Taibaiella sp.</title>
        <authorList>
            <person name="Chhetri G."/>
        </authorList>
    </citation>
    <scope>NUCLEOTIDE SEQUENCE [LARGE SCALE GENOMIC DNA]</scope>
    <source>
        <strain evidence="5 6">KVB11</strain>
    </source>
</reference>
<dbReference type="AlphaFoldDB" id="A0A5M6CNL1"/>
<dbReference type="SUPFAM" id="SSF52972">
    <property type="entry name" value="ITPase-like"/>
    <property type="match status" value="1"/>
</dbReference>
<dbReference type="PANTHER" id="PTHR43213:SF5">
    <property type="entry name" value="BIFUNCTIONAL DTTP_UTP PYROPHOSPHATASE_METHYLTRANSFERASE PROTEIN-RELATED"/>
    <property type="match status" value="1"/>
</dbReference>
<comment type="subcellular location">
    <subcellularLocation>
        <location evidence="4">Cytoplasm</location>
    </subcellularLocation>
</comment>
<dbReference type="GO" id="GO:0036218">
    <property type="term" value="F:dTTP diphosphatase activity"/>
    <property type="evidence" value="ECO:0007669"/>
    <property type="project" value="RHEA"/>
</dbReference>
<organism evidence="5 6">
    <name type="scientific">Taibaiella lutea</name>
    <dbReference type="NCBI Taxonomy" id="2608001"/>
    <lineage>
        <taxon>Bacteria</taxon>
        <taxon>Pseudomonadati</taxon>
        <taxon>Bacteroidota</taxon>
        <taxon>Chitinophagia</taxon>
        <taxon>Chitinophagales</taxon>
        <taxon>Chitinophagaceae</taxon>
        <taxon>Taibaiella</taxon>
    </lineage>
</organism>
<comment type="function">
    <text evidence="4">Nucleoside triphosphate pyrophosphatase that hydrolyzes dTTP and UTP. May have a dual role in cell division arrest and in preventing the incorporation of modified nucleotides into cellular nucleic acids.</text>
</comment>
<sequence>MSSIILASQSPRRKQLLEQAELTFEIKTAHANEDFPKDMESDLVPGFIAGNKAVAVLESLKENLTDETIVIAADTVVILNGEIIGKPSDRADAIHILKKLSGKVHKVVTGVVLQSSGRKESFSDTTYVHFLPLTDAQIEHYVDKYQPMDKAGAYAIQEWIGLIGIEKIDGDFYNVMGLPVNKVLAALKRFG</sequence>
<evidence type="ECO:0000313" key="6">
    <source>
        <dbReference type="Proteomes" id="UP000323632"/>
    </source>
</evidence>
<evidence type="ECO:0000256" key="2">
    <source>
        <dbReference type="ARBA" id="ARBA00022801"/>
    </source>
</evidence>
<accession>A0A5M6CNL1</accession>
<evidence type="ECO:0000313" key="5">
    <source>
        <dbReference type="EMBL" id="KAA5536633.1"/>
    </source>
</evidence>
<keyword evidence="6" id="KW-1185">Reference proteome</keyword>
<feature type="active site" description="Proton acceptor" evidence="4">
    <location>
        <position position="74"/>
    </location>
</feature>
<comment type="catalytic activity">
    <reaction evidence="4">
        <text>UTP + H2O = UMP + diphosphate + H(+)</text>
        <dbReference type="Rhea" id="RHEA:29395"/>
        <dbReference type="ChEBI" id="CHEBI:15377"/>
        <dbReference type="ChEBI" id="CHEBI:15378"/>
        <dbReference type="ChEBI" id="CHEBI:33019"/>
        <dbReference type="ChEBI" id="CHEBI:46398"/>
        <dbReference type="ChEBI" id="CHEBI:57865"/>
        <dbReference type="EC" id="3.6.1.9"/>
    </reaction>
</comment>
<dbReference type="PANTHER" id="PTHR43213">
    <property type="entry name" value="BIFUNCTIONAL DTTP/UTP PYROPHOSPHATASE/METHYLTRANSFERASE PROTEIN-RELATED"/>
    <property type="match status" value="1"/>
</dbReference>
<comment type="catalytic activity">
    <reaction evidence="4">
        <text>dTTP + H2O = dTMP + diphosphate + H(+)</text>
        <dbReference type="Rhea" id="RHEA:28534"/>
        <dbReference type="ChEBI" id="CHEBI:15377"/>
        <dbReference type="ChEBI" id="CHEBI:15378"/>
        <dbReference type="ChEBI" id="CHEBI:33019"/>
        <dbReference type="ChEBI" id="CHEBI:37568"/>
        <dbReference type="ChEBI" id="CHEBI:63528"/>
        <dbReference type="EC" id="3.6.1.9"/>
    </reaction>
</comment>
<evidence type="ECO:0000256" key="4">
    <source>
        <dbReference type="HAMAP-Rule" id="MF_00528"/>
    </source>
</evidence>
<comment type="caution">
    <text evidence="4">Lacks conserved residue(s) required for the propagation of feature annotation.</text>
</comment>
<dbReference type="CDD" id="cd00555">
    <property type="entry name" value="Maf"/>
    <property type="match status" value="1"/>
</dbReference>
<dbReference type="GO" id="GO:0009117">
    <property type="term" value="P:nucleotide metabolic process"/>
    <property type="evidence" value="ECO:0007669"/>
    <property type="project" value="UniProtKB-KW"/>
</dbReference>
<comment type="caution">
    <text evidence="5">The sequence shown here is derived from an EMBL/GenBank/DDBJ whole genome shotgun (WGS) entry which is preliminary data.</text>
</comment>
<feature type="site" description="Important for substrate specificity" evidence="4">
    <location>
        <position position="75"/>
    </location>
</feature>
<dbReference type="HAMAP" id="MF_00528">
    <property type="entry name" value="Maf"/>
    <property type="match status" value="1"/>
</dbReference>
<dbReference type="Pfam" id="PF02545">
    <property type="entry name" value="Maf"/>
    <property type="match status" value="1"/>
</dbReference>
<dbReference type="GO" id="GO:0036221">
    <property type="term" value="F:UTP diphosphatase activity"/>
    <property type="evidence" value="ECO:0007669"/>
    <property type="project" value="RHEA"/>
</dbReference>
<name>A0A5M6CNL1_9BACT</name>
<dbReference type="GO" id="GO:0005737">
    <property type="term" value="C:cytoplasm"/>
    <property type="evidence" value="ECO:0007669"/>
    <property type="project" value="UniProtKB-SubCell"/>
</dbReference>
<dbReference type="Proteomes" id="UP000323632">
    <property type="component" value="Unassembled WGS sequence"/>
</dbReference>
<dbReference type="NCBIfam" id="TIGR00172">
    <property type="entry name" value="maf"/>
    <property type="match status" value="1"/>
</dbReference>
<keyword evidence="2 4" id="KW-0378">Hydrolase</keyword>
<dbReference type="EC" id="3.6.1.9" evidence="4"/>
<dbReference type="EMBL" id="VWSH01000001">
    <property type="protein sequence ID" value="KAA5536633.1"/>
    <property type="molecule type" value="Genomic_DNA"/>
</dbReference>
<evidence type="ECO:0000256" key="3">
    <source>
        <dbReference type="ARBA" id="ARBA00023080"/>
    </source>
</evidence>
<keyword evidence="4" id="KW-0963">Cytoplasm</keyword>